<dbReference type="Proteomes" id="UP001338125">
    <property type="component" value="Unassembled WGS sequence"/>
</dbReference>
<reference evidence="2 3" key="1">
    <citation type="submission" date="2024-01" db="EMBL/GenBank/DDBJ databases">
        <title>Complete genome of Cladobotryum mycophilum ATHUM6906.</title>
        <authorList>
            <person name="Christinaki A.C."/>
            <person name="Myridakis A.I."/>
            <person name="Kouvelis V.N."/>
        </authorList>
    </citation>
    <scope>NUCLEOTIDE SEQUENCE [LARGE SCALE GENOMIC DNA]</scope>
    <source>
        <strain evidence="2 3">ATHUM6906</strain>
    </source>
</reference>
<comment type="caution">
    <text evidence="2">The sequence shown here is derived from an EMBL/GenBank/DDBJ whole genome shotgun (WGS) entry which is preliminary data.</text>
</comment>
<evidence type="ECO:0000256" key="1">
    <source>
        <dbReference type="SAM" id="SignalP"/>
    </source>
</evidence>
<accession>A0ABR0SQ06</accession>
<keyword evidence="1" id="KW-0732">Signal</keyword>
<feature type="signal peptide" evidence="1">
    <location>
        <begin position="1"/>
        <end position="18"/>
    </location>
</feature>
<dbReference type="EMBL" id="JAVFKD010000012">
    <property type="protein sequence ID" value="KAK5993825.1"/>
    <property type="molecule type" value="Genomic_DNA"/>
</dbReference>
<keyword evidence="3" id="KW-1185">Reference proteome</keyword>
<feature type="chain" id="PRO_5046581585" evidence="1">
    <location>
        <begin position="19"/>
        <end position="73"/>
    </location>
</feature>
<organism evidence="2 3">
    <name type="scientific">Cladobotryum mycophilum</name>
    <dbReference type="NCBI Taxonomy" id="491253"/>
    <lineage>
        <taxon>Eukaryota</taxon>
        <taxon>Fungi</taxon>
        <taxon>Dikarya</taxon>
        <taxon>Ascomycota</taxon>
        <taxon>Pezizomycotina</taxon>
        <taxon>Sordariomycetes</taxon>
        <taxon>Hypocreomycetidae</taxon>
        <taxon>Hypocreales</taxon>
        <taxon>Hypocreaceae</taxon>
        <taxon>Cladobotryum</taxon>
    </lineage>
</organism>
<name>A0ABR0SQ06_9HYPO</name>
<evidence type="ECO:0000313" key="3">
    <source>
        <dbReference type="Proteomes" id="UP001338125"/>
    </source>
</evidence>
<proteinExistence type="predicted"/>
<protein>
    <submittedName>
        <fullName evidence="2">Uncharacterized protein</fullName>
    </submittedName>
</protein>
<sequence>MKVFTFVSCIALLAVSNAQEQHRAALTEVVEHDLAHPFSEANALSSFTAACECNPQQELFLLKRMLWRSNLER</sequence>
<gene>
    <name evidence="2" type="ORF">PT974_07262</name>
</gene>
<evidence type="ECO:0000313" key="2">
    <source>
        <dbReference type="EMBL" id="KAK5993825.1"/>
    </source>
</evidence>